<accession>A0ABQ5QWB3</accession>
<organism evidence="1 2">
    <name type="scientific">Phytohabitans aurantiacus</name>
    <dbReference type="NCBI Taxonomy" id="3016789"/>
    <lineage>
        <taxon>Bacteria</taxon>
        <taxon>Bacillati</taxon>
        <taxon>Actinomycetota</taxon>
        <taxon>Actinomycetes</taxon>
        <taxon>Micromonosporales</taxon>
        <taxon>Micromonosporaceae</taxon>
    </lineage>
</organism>
<dbReference type="Proteomes" id="UP001144280">
    <property type="component" value="Unassembled WGS sequence"/>
</dbReference>
<name>A0ABQ5QWB3_9ACTN</name>
<sequence length="319" mass="34349">MNDAPDVRLLARAGRVCLDQADALQQTLVRVHGAIPPPGSAAGGDERALLSMVRSQDRQRLWADCVLTAMHQGVHVADHVRSLGLLLSHVREQSAPVYAHATLARGAVESAAWLRWLLADGEPFPTRFGRGIALLIEDIGKAAHAAEQLSGKSYLPKPALVEEHRKQELLGRLAAARIETTLNAPGTAVAAVRVNPTTDPIPVSRPVSGLVQDAFADLPAVYSLLSGVAHARPWGLADSAQVIGRDASWRADPVVVTNSVLICLLAAHRTAAIFAAYRGFPDDAGVQQMRRRHDDLDRELVTFGRRNGHLAVLRRPTST</sequence>
<comment type="caution">
    <text evidence="1">The sequence shown here is derived from an EMBL/GenBank/DDBJ whole genome shotgun (WGS) entry which is preliminary data.</text>
</comment>
<keyword evidence="2" id="KW-1185">Reference proteome</keyword>
<protein>
    <submittedName>
        <fullName evidence="1">Uncharacterized protein</fullName>
    </submittedName>
</protein>
<reference evidence="1" key="1">
    <citation type="submission" date="2022-12" db="EMBL/GenBank/DDBJ databases">
        <title>New Phytohabitans aurantiacus sp. RD004123 nov., an actinomycete isolated from soil.</title>
        <authorList>
            <person name="Triningsih D.W."/>
            <person name="Harunari E."/>
            <person name="Igarashi Y."/>
        </authorList>
    </citation>
    <scope>NUCLEOTIDE SEQUENCE</scope>
    <source>
        <strain evidence="1">RD004123</strain>
    </source>
</reference>
<dbReference type="RefSeq" id="WP_281898103.1">
    <property type="nucleotide sequence ID" value="NZ_BSDI01000019.1"/>
</dbReference>
<proteinExistence type="predicted"/>
<evidence type="ECO:0000313" key="1">
    <source>
        <dbReference type="EMBL" id="GLH98861.1"/>
    </source>
</evidence>
<dbReference type="EMBL" id="BSDI01000019">
    <property type="protein sequence ID" value="GLH98861.1"/>
    <property type="molecule type" value="Genomic_DNA"/>
</dbReference>
<evidence type="ECO:0000313" key="2">
    <source>
        <dbReference type="Proteomes" id="UP001144280"/>
    </source>
</evidence>
<gene>
    <name evidence="1" type="ORF">Pa4123_41360</name>
</gene>